<feature type="domain" description="GGDEF" evidence="3">
    <location>
        <begin position="407"/>
        <end position="539"/>
    </location>
</feature>
<evidence type="ECO:0000259" key="3">
    <source>
        <dbReference type="PROSITE" id="PS50887"/>
    </source>
</evidence>
<keyword evidence="1" id="KW-1133">Transmembrane helix</keyword>
<dbReference type="Pfam" id="PF00990">
    <property type="entry name" value="GGDEF"/>
    <property type="match status" value="1"/>
</dbReference>
<dbReference type="GO" id="GO:0005886">
    <property type="term" value="C:plasma membrane"/>
    <property type="evidence" value="ECO:0007669"/>
    <property type="project" value="TreeGrafter"/>
</dbReference>
<organism evidence="4 5">
    <name type="scientific">Crinalium epipsammum PCC 9333</name>
    <dbReference type="NCBI Taxonomy" id="1173022"/>
    <lineage>
        <taxon>Bacteria</taxon>
        <taxon>Bacillati</taxon>
        <taxon>Cyanobacteriota</taxon>
        <taxon>Cyanophyceae</taxon>
        <taxon>Gomontiellales</taxon>
        <taxon>Gomontiellaceae</taxon>
        <taxon>Crinalium</taxon>
    </lineage>
</organism>
<dbReference type="InterPro" id="IPR031621">
    <property type="entry name" value="HisKA_7TM"/>
</dbReference>
<accession>K9W5W9</accession>
<dbReference type="eggNOG" id="COG3706">
    <property type="taxonomic scope" value="Bacteria"/>
</dbReference>
<dbReference type="InterPro" id="IPR000014">
    <property type="entry name" value="PAS"/>
</dbReference>
<evidence type="ECO:0000256" key="1">
    <source>
        <dbReference type="SAM" id="Phobius"/>
    </source>
</evidence>
<feature type="transmembrane region" description="Helical" evidence="1">
    <location>
        <begin position="12"/>
        <end position="37"/>
    </location>
</feature>
<protein>
    <submittedName>
        <fullName evidence="4">Diguanylate cyclase with PAS/PAC sensor</fullName>
    </submittedName>
</protein>
<sequence>MAPATTRIKMYFQYTPGFAVLGVTAIIAAAMAFTSWLRCSTPAQTTFTLLMVSVSGYATVAALESAAIALPNKIFWSTLEYVFSGAGMTFLLIFAIYFTSDQEWLTFRQVVWLWIIPVFDVILVATNKWHKLVWTGFLPGASGSNLIVYQHGPGFFWVMFWVYVYVFAGSSLLFKAAIKPSMVYRRQAGSVLIGCTAPLIASTLYMLNLAPPGLNITPMSFLVTGLAFSDSLFRFRLFDVVPIARDTLIESMSDGVLVLDVRNRIVDLNPAAQSLIGTTTKCVGQPIAVVLAQHPNILRVCYQNKNDQVEIQLAQAMVDLEIKQLRDRYGRFSGRLIVLRDITQRYQAEIELRKVNERLHSQLLAIEGLQAQLREQVIRDKLTGLLNRRYFDEVVPKELARALNGGYSVALIMLDIDYFKKINDTFGHKAGDDVLQAFGPLLLSQVRTGDIACRMGGEEFVLVLPSVSLERAYQLAEKIRLAFQALKVKTEDREIYSTISGGIAMFPTNGTTEDELLQAADQALYNAKGAGRNCIKIRT</sequence>
<dbReference type="GO" id="GO:0043709">
    <property type="term" value="P:cell adhesion involved in single-species biofilm formation"/>
    <property type="evidence" value="ECO:0007669"/>
    <property type="project" value="TreeGrafter"/>
</dbReference>
<dbReference type="NCBIfam" id="TIGR00254">
    <property type="entry name" value="GGDEF"/>
    <property type="match status" value="1"/>
</dbReference>
<gene>
    <name evidence="4" type="ORF">Cri9333_4411</name>
</gene>
<keyword evidence="1" id="KW-0472">Membrane</keyword>
<dbReference type="InterPro" id="IPR043128">
    <property type="entry name" value="Rev_trsase/Diguanyl_cyclase"/>
</dbReference>
<dbReference type="InterPro" id="IPR050469">
    <property type="entry name" value="Diguanylate_Cyclase"/>
</dbReference>
<dbReference type="PATRIC" id="fig|1173022.3.peg.4764"/>
<keyword evidence="1" id="KW-0812">Transmembrane</keyword>
<evidence type="ECO:0000313" key="4">
    <source>
        <dbReference type="EMBL" id="AFZ15194.1"/>
    </source>
</evidence>
<dbReference type="InterPro" id="IPR000160">
    <property type="entry name" value="GGDEF_dom"/>
</dbReference>
<proteinExistence type="predicted"/>
<feature type="transmembrane region" description="Helical" evidence="1">
    <location>
        <begin position="106"/>
        <end position="125"/>
    </location>
</feature>
<dbReference type="SUPFAM" id="SSF55785">
    <property type="entry name" value="PYP-like sensor domain (PAS domain)"/>
    <property type="match status" value="1"/>
</dbReference>
<dbReference type="GO" id="GO:0052621">
    <property type="term" value="F:diguanylate cyclase activity"/>
    <property type="evidence" value="ECO:0007669"/>
    <property type="project" value="TreeGrafter"/>
</dbReference>
<dbReference type="Pfam" id="PF16927">
    <property type="entry name" value="HisKA_7TM"/>
    <property type="match status" value="1"/>
</dbReference>
<dbReference type="InterPro" id="IPR035965">
    <property type="entry name" value="PAS-like_dom_sf"/>
</dbReference>
<name>K9W5W9_9CYAN</name>
<dbReference type="InterPro" id="IPR029787">
    <property type="entry name" value="Nucleotide_cyclase"/>
</dbReference>
<dbReference type="HOGENOM" id="CLU_025182_1_0_3"/>
<feature type="transmembrane region" description="Helical" evidence="1">
    <location>
        <begin position="155"/>
        <end position="178"/>
    </location>
</feature>
<dbReference type="RefSeq" id="WP_015205287.1">
    <property type="nucleotide sequence ID" value="NC_019753.1"/>
</dbReference>
<dbReference type="FunFam" id="3.30.70.270:FF:000001">
    <property type="entry name" value="Diguanylate cyclase domain protein"/>
    <property type="match status" value="1"/>
</dbReference>
<dbReference type="AlphaFoldDB" id="K9W5W9"/>
<dbReference type="GO" id="GO:1902201">
    <property type="term" value="P:negative regulation of bacterial-type flagellum-dependent cell motility"/>
    <property type="evidence" value="ECO:0007669"/>
    <property type="project" value="TreeGrafter"/>
</dbReference>
<dbReference type="Gene3D" id="3.30.450.20">
    <property type="entry name" value="PAS domain"/>
    <property type="match status" value="1"/>
</dbReference>
<dbReference type="PANTHER" id="PTHR45138:SF9">
    <property type="entry name" value="DIGUANYLATE CYCLASE DGCM-RELATED"/>
    <property type="match status" value="1"/>
</dbReference>
<feature type="transmembrane region" description="Helical" evidence="1">
    <location>
        <begin position="49"/>
        <end position="69"/>
    </location>
</feature>
<dbReference type="Proteomes" id="UP000010472">
    <property type="component" value="Chromosome"/>
</dbReference>
<dbReference type="EMBL" id="CP003620">
    <property type="protein sequence ID" value="AFZ15194.1"/>
    <property type="molecule type" value="Genomic_DNA"/>
</dbReference>
<dbReference type="KEGG" id="cep:Cri9333_4411"/>
<dbReference type="CDD" id="cd00130">
    <property type="entry name" value="PAS"/>
    <property type="match status" value="1"/>
</dbReference>
<feature type="transmembrane region" description="Helical" evidence="1">
    <location>
        <begin position="190"/>
        <end position="210"/>
    </location>
</feature>
<dbReference type="STRING" id="1173022.Cri9333_4411"/>
<dbReference type="Pfam" id="PF13188">
    <property type="entry name" value="PAS_8"/>
    <property type="match status" value="1"/>
</dbReference>
<feature type="transmembrane region" description="Helical" evidence="1">
    <location>
        <begin position="81"/>
        <end position="100"/>
    </location>
</feature>
<dbReference type="SMART" id="SM00267">
    <property type="entry name" value="GGDEF"/>
    <property type="match status" value="1"/>
</dbReference>
<dbReference type="CDD" id="cd01949">
    <property type="entry name" value="GGDEF"/>
    <property type="match status" value="1"/>
</dbReference>
<dbReference type="Gene3D" id="3.30.70.270">
    <property type="match status" value="1"/>
</dbReference>
<dbReference type="SUPFAM" id="SSF55073">
    <property type="entry name" value="Nucleotide cyclase"/>
    <property type="match status" value="1"/>
</dbReference>
<feature type="domain" description="PAS" evidence="2">
    <location>
        <begin position="248"/>
        <end position="277"/>
    </location>
</feature>
<dbReference type="NCBIfam" id="TIGR00229">
    <property type="entry name" value="sensory_box"/>
    <property type="match status" value="1"/>
</dbReference>
<reference evidence="4 5" key="1">
    <citation type="submission" date="2012-06" db="EMBL/GenBank/DDBJ databases">
        <title>Finished chromosome of genome of Crinalium epipsammum PCC 9333.</title>
        <authorList>
            <consortium name="US DOE Joint Genome Institute"/>
            <person name="Gugger M."/>
            <person name="Coursin T."/>
            <person name="Rippka R."/>
            <person name="Tandeau De Marsac N."/>
            <person name="Huntemann M."/>
            <person name="Wei C.-L."/>
            <person name="Han J."/>
            <person name="Detter J.C."/>
            <person name="Han C."/>
            <person name="Tapia R."/>
            <person name="Davenport K."/>
            <person name="Daligault H."/>
            <person name="Erkkila T."/>
            <person name="Gu W."/>
            <person name="Munk A.C.C."/>
            <person name="Teshima H."/>
            <person name="Xu Y."/>
            <person name="Chain P."/>
            <person name="Chen A."/>
            <person name="Krypides N."/>
            <person name="Mavromatis K."/>
            <person name="Markowitz V."/>
            <person name="Szeto E."/>
            <person name="Ivanova N."/>
            <person name="Mikhailova N."/>
            <person name="Ovchinnikova G."/>
            <person name="Pagani I."/>
            <person name="Pati A."/>
            <person name="Goodwin L."/>
            <person name="Peters L."/>
            <person name="Pitluck S."/>
            <person name="Woyke T."/>
            <person name="Kerfeld C."/>
        </authorList>
    </citation>
    <scope>NUCLEOTIDE SEQUENCE [LARGE SCALE GENOMIC DNA]</scope>
    <source>
        <strain evidence="4 5">PCC 9333</strain>
    </source>
</reference>
<dbReference type="PROSITE" id="PS50887">
    <property type="entry name" value="GGDEF"/>
    <property type="match status" value="1"/>
</dbReference>
<dbReference type="PANTHER" id="PTHR45138">
    <property type="entry name" value="REGULATORY COMPONENTS OF SENSORY TRANSDUCTION SYSTEM"/>
    <property type="match status" value="1"/>
</dbReference>
<evidence type="ECO:0000259" key="2">
    <source>
        <dbReference type="PROSITE" id="PS50112"/>
    </source>
</evidence>
<evidence type="ECO:0000313" key="5">
    <source>
        <dbReference type="Proteomes" id="UP000010472"/>
    </source>
</evidence>
<dbReference type="PROSITE" id="PS50112">
    <property type="entry name" value="PAS"/>
    <property type="match status" value="1"/>
</dbReference>
<keyword evidence="5" id="KW-1185">Reference proteome</keyword>